<evidence type="ECO:0000256" key="8">
    <source>
        <dbReference type="SAM" id="Coils"/>
    </source>
</evidence>
<feature type="coiled-coil region" evidence="8">
    <location>
        <begin position="463"/>
        <end position="490"/>
    </location>
</feature>
<keyword evidence="10" id="KW-0732">Signal</keyword>
<gene>
    <name evidence="12" type="ORF">H4Q32_023423</name>
</gene>
<keyword evidence="13" id="KW-1185">Reference proteome</keyword>
<dbReference type="PANTHER" id="PTHR43108">
    <property type="entry name" value="N-ACETYLGLUCOSAMINE-6-SULFATASE FAMILY MEMBER"/>
    <property type="match status" value="1"/>
</dbReference>
<protein>
    <submittedName>
        <fullName evidence="12">Extracellular sulfatase Sulf-2</fullName>
    </submittedName>
</protein>
<evidence type="ECO:0000313" key="13">
    <source>
        <dbReference type="Proteomes" id="UP000830375"/>
    </source>
</evidence>
<name>A0ABQ8M8Y6_LABRO</name>
<proteinExistence type="inferred from homology"/>
<evidence type="ECO:0000256" key="5">
    <source>
        <dbReference type="ARBA" id="ARBA00022723"/>
    </source>
</evidence>
<keyword evidence="8" id="KW-0175">Coiled coil</keyword>
<feature type="region of interest" description="Disordered" evidence="9">
    <location>
        <begin position="738"/>
        <end position="763"/>
    </location>
</feature>
<dbReference type="SUPFAM" id="SSF53649">
    <property type="entry name" value="Alkaline phosphatase-like"/>
    <property type="match status" value="2"/>
</dbReference>
<evidence type="ECO:0000259" key="11">
    <source>
        <dbReference type="PROSITE" id="PS50020"/>
    </source>
</evidence>
<dbReference type="InterPro" id="IPR017850">
    <property type="entry name" value="Alkaline_phosphatase_core_sf"/>
</dbReference>
<dbReference type="Pfam" id="PF00884">
    <property type="entry name" value="Sulfatase"/>
    <property type="match status" value="1"/>
</dbReference>
<accession>A0ABQ8M8Y6</accession>
<evidence type="ECO:0000256" key="3">
    <source>
        <dbReference type="ARBA" id="ARBA00004348"/>
    </source>
</evidence>
<dbReference type="SMART" id="SM00456">
    <property type="entry name" value="WW"/>
    <property type="match status" value="2"/>
</dbReference>
<feature type="domain" description="WW" evidence="11">
    <location>
        <begin position="857"/>
        <end position="884"/>
    </location>
</feature>
<evidence type="ECO:0000313" key="12">
    <source>
        <dbReference type="EMBL" id="KAI2659189.1"/>
    </source>
</evidence>
<feature type="compositionally biased region" description="Basic and acidic residues" evidence="9">
    <location>
        <begin position="900"/>
        <end position="925"/>
    </location>
</feature>
<feature type="signal peptide" evidence="10">
    <location>
        <begin position="1"/>
        <end position="24"/>
    </location>
</feature>
<keyword evidence="5" id="KW-0479">Metal-binding</keyword>
<dbReference type="Gene3D" id="3.40.720.10">
    <property type="entry name" value="Alkaline Phosphatase, subunit A"/>
    <property type="match status" value="1"/>
</dbReference>
<comment type="similarity">
    <text evidence="4">Belongs to the sulfatase family.</text>
</comment>
<keyword evidence="7" id="KW-0333">Golgi apparatus</keyword>
<evidence type="ECO:0000256" key="1">
    <source>
        <dbReference type="ARBA" id="ARBA00001913"/>
    </source>
</evidence>
<reference evidence="12 13" key="1">
    <citation type="submission" date="2022-01" db="EMBL/GenBank/DDBJ databases">
        <title>A high-quality chromosome-level genome assembly of rohu carp, Labeo rohita.</title>
        <authorList>
            <person name="Arick M.A. II"/>
            <person name="Hsu C.-Y."/>
            <person name="Magbanua Z."/>
            <person name="Pechanova O."/>
            <person name="Grover C."/>
            <person name="Miller E."/>
            <person name="Thrash A."/>
            <person name="Ezzel L."/>
            <person name="Alam S."/>
            <person name="Benzie J."/>
            <person name="Hamilton M."/>
            <person name="Karsi A."/>
            <person name="Lawrence M.L."/>
            <person name="Peterson D.G."/>
        </authorList>
    </citation>
    <scope>NUCLEOTIDE SEQUENCE [LARGE SCALE GENOMIC DNA]</scope>
    <source>
        <strain evidence="13">BAU-BD-2019</strain>
        <tissue evidence="12">Blood</tissue>
    </source>
</reference>
<dbReference type="Gene3D" id="2.20.70.10">
    <property type="match status" value="1"/>
</dbReference>
<dbReference type="InterPro" id="IPR036020">
    <property type="entry name" value="WW_dom_sf"/>
</dbReference>
<evidence type="ECO:0000256" key="9">
    <source>
        <dbReference type="SAM" id="MobiDB-lite"/>
    </source>
</evidence>
<comment type="subcellular location">
    <subcellularLocation>
        <location evidence="2">Cell surface</location>
    </subcellularLocation>
    <subcellularLocation>
        <location evidence="3">Golgi apparatus</location>
        <location evidence="3">Golgi stack</location>
    </subcellularLocation>
</comment>
<evidence type="ECO:0000256" key="10">
    <source>
        <dbReference type="SAM" id="SignalP"/>
    </source>
</evidence>
<dbReference type="SUPFAM" id="SSF51045">
    <property type="entry name" value="WW domain"/>
    <property type="match status" value="1"/>
</dbReference>
<organism evidence="12 13">
    <name type="scientific">Labeo rohita</name>
    <name type="common">Indian major carp</name>
    <name type="synonym">Cyprinus rohita</name>
    <dbReference type="NCBI Taxonomy" id="84645"/>
    <lineage>
        <taxon>Eukaryota</taxon>
        <taxon>Metazoa</taxon>
        <taxon>Chordata</taxon>
        <taxon>Craniata</taxon>
        <taxon>Vertebrata</taxon>
        <taxon>Euteleostomi</taxon>
        <taxon>Actinopterygii</taxon>
        <taxon>Neopterygii</taxon>
        <taxon>Teleostei</taxon>
        <taxon>Ostariophysi</taxon>
        <taxon>Cypriniformes</taxon>
        <taxon>Cyprinidae</taxon>
        <taxon>Labeoninae</taxon>
        <taxon>Labeonini</taxon>
        <taxon>Labeo</taxon>
    </lineage>
</organism>
<dbReference type="InterPro" id="IPR001202">
    <property type="entry name" value="WW_dom"/>
</dbReference>
<dbReference type="Pfam" id="PF12548">
    <property type="entry name" value="DUF3740"/>
    <property type="match status" value="1"/>
</dbReference>
<dbReference type="PROSITE" id="PS50020">
    <property type="entry name" value="WW_DOMAIN_2"/>
    <property type="match status" value="1"/>
</dbReference>
<feature type="chain" id="PRO_5047363610" evidence="10">
    <location>
        <begin position="25"/>
        <end position="965"/>
    </location>
</feature>
<evidence type="ECO:0000256" key="4">
    <source>
        <dbReference type="ARBA" id="ARBA00008779"/>
    </source>
</evidence>
<feature type="compositionally biased region" description="Basic and acidic residues" evidence="9">
    <location>
        <begin position="933"/>
        <end position="965"/>
    </location>
</feature>
<dbReference type="Proteomes" id="UP000830375">
    <property type="component" value="Unassembled WGS sequence"/>
</dbReference>
<dbReference type="EMBL" id="JACTAM010000011">
    <property type="protein sequence ID" value="KAI2659189.1"/>
    <property type="molecule type" value="Genomic_DNA"/>
</dbReference>
<dbReference type="InterPro" id="IPR024609">
    <property type="entry name" value="Extracellular_sulfatase_C"/>
</dbReference>
<evidence type="ECO:0000256" key="6">
    <source>
        <dbReference type="ARBA" id="ARBA00022837"/>
    </source>
</evidence>
<feature type="region of interest" description="Disordered" evidence="9">
    <location>
        <begin position="897"/>
        <end position="965"/>
    </location>
</feature>
<dbReference type="InterPro" id="IPR000917">
    <property type="entry name" value="Sulfatase_N"/>
</dbReference>
<sequence length="965" mass="111048">MAVGWTPATLLLVFILTFLWPSDGTMYLSGQRMRSRLQRDRRNVRPNIILILTDDQDIELGALPICVSLCVPSPFFGKYLNEYNGSYVPPGWKEWVALVKNSRFYNYTLCRNGIREKHGTEPVMMVLSHAAPHGPEDAAPQYSSAFPNASQHITPSYNHAPNPDKHWILRYTGPMKPVHMQFTNMLQRRRLQTLLSVDDSVEKVYNMLMETGELDNTYIIYMSDHGYHIGQFGLKAKVWRDSFLVERGKPLHKLADGKEVEQNSLPKYQRVRDLCQRAEYQTPCEQPGQKWQCIEDPTGMPRLYKCKGMAGLYAPRALGLMAANRGQINGAHSASSHCDCEPPVPVKRKKALTKKKLKTKKSSPRNRWARSVSYHLDSNVYTLDLEKGYQPLNLNSSLMLGRKQAVYGDNVEYSGMGPTDNNFNSLTPPAALKVTYRCSILMNDTVRCDGGLYKSLQAWKDHKLHIEHEIETLQTKIKNLREVKGHLKQVRPKECECNQNMNQYNSRALFKLKSGRMHSVKMASKDKKQWLMKEQKRRKKLRKLLKRLRNNDTCSMPGLTCFTHDNQHWQTAPFWTMGPFCACTSANNNTYWCLRTINETHNFLFCEFATGFLEYFDLNTDPYQLINGVSTLDRDAVNHMHQQLMKLRSCKGHKECNQETGGKERNSLYDYRPVHRRKRPKVKKPSSKSIVCSCCPLPHEQLFNSPDIPLDAHGPNLGRMGRLDVYLLSTVKDAQRGWRERERERERCPRDTPSHPAHAHEAAQARAFRTLNTSRSPRTGRPTDLEDKVLPSLLGPFILFVVYPYNVRRMAGTSADWVEILEPRSQERMYVNLATGECGWDPPTDVPVRQADGNQWWELFDPQSGRFYYYNSAGRMTVWHRPQGADIVPLSQLQAMKRGTASERKADGGTRERQHQSTGSQDRRTPLPPMEPYTKEPECVVKEPKQQEMDNRQKPDIHSSKDSLR</sequence>
<comment type="caution">
    <text evidence="12">The sequence shown here is derived from an EMBL/GenBank/DDBJ whole genome shotgun (WGS) entry which is preliminary data.</text>
</comment>
<keyword evidence="6" id="KW-0106">Calcium</keyword>
<evidence type="ECO:0000256" key="7">
    <source>
        <dbReference type="ARBA" id="ARBA00023034"/>
    </source>
</evidence>
<dbReference type="PANTHER" id="PTHR43108:SF4">
    <property type="entry name" value="EXTRACELLULAR SULFATASE SULF-2"/>
    <property type="match status" value="1"/>
</dbReference>
<evidence type="ECO:0000256" key="2">
    <source>
        <dbReference type="ARBA" id="ARBA00004241"/>
    </source>
</evidence>
<comment type="cofactor">
    <cofactor evidence="1">
        <name>Ca(2+)</name>
        <dbReference type="ChEBI" id="CHEBI:29108"/>
    </cofactor>
</comment>